<dbReference type="Proteomes" id="UP000747542">
    <property type="component" value="Unassembled WGS sequence"/>
</dbReference>
<dbReference type="AlphaFoldDB" id="A0A8J5JJ50"/>
<sequence>MATLMDTVEAARSVPALGFSDIQIEDLQEIVGQHQQQPTIEETLEEDEEQEEQQPTHEDDVKPGEPTTRQLTELLTNIARLGEQLEDYNTRPHPRNLMCSALDKVIKEYKALYMSRVNARQQALNTGYPYKAQPVINALANITFGDDDGTTDDIEVLGDLLVEELPQDFEGLDAEVRDGVEEGAERKQ</sequence>
<evidence type="ECO:0000256" key="1">
    <source>
        <dbReference type="SAM" id="MobiDB-lite"/>
    </source>
</evidence>
<dbReference type="EMBL" id="JAHLQT010034522">
    <property type="protein sequence ID" value="KAG7158580.1"/>
    <property type="molecule type" value="Genomic_DNA"/>
</dbReference>
<keyword evidence="3" id="KW-1185">Reference proteome</keyword>
<accession>A0A8J5JJ50</accession>
<feature type="region of interest" description="Disordered" evidence="1">
    <location>
        <begin position="43"/>
        <end position="67"/>
    </location>
</feature>
<organism evidence="2 3">
    <name type="scientific">Homarus americanus</name>
    <name type="common">American lobster</name>
    <dbReference type="NCBI Taxonomy" id="6706"/>
    <lineage>
        <taxon>Eukaryota</taxon>
        <taxon>Metazoa</taxon>
        <taxon>Ecdysozoa</taxon>
        <taxon>Arthropoda</taxon>
        <taxon>Crustacea</taxon>
        <taxon>Multicrustacea</taxon>
        <taxon>Malacostraca</taxon>
        <taxon>Eumalacostraca</taxon>
        <taxon>Eucarida</taxon>
        <taxon>Decapoda</taxon>
        <taxon>Pleocyemata</taxon>
        <taxon>Astacidea</taxon>
        <taxon>Nephropoidea</taxon>
        <taxon>Nephropidae</taxon>
        <taxon>Homarus</taxon>
    </lineage>
</organism>
<reference evidence="2" key="1">
    <citation type="journal article" date="2021" name="Sci. Adv.">
        <title>The American lobster genome reveals insights on longevity, neural, and immune adaptations.</title>
        <authorList>
            <person name="Polinski J.M."/>
            <person name="Zimin A.V."/>
            <person name="Clark K.F."/>
            <person name="Kohn A.B."/>
            <person name="Sadowski N."/>
            <person name="Timp W."/>
            <person name="Ptitsyn A."/>
            <person name="Khanna P."/>
            <person name="Romanova D.Y."/>
            <person name="Williams P."/>
            <person name="Greenwood S.J."/>
            <person name="Moroz L.L."/>
            <person name="Walt D.R."/>
            <person name="Bodnar A.G."/>
        </authorList>
    </citation>
    <scope>NUCLEOTIDE SEQUENCE</scope>
    <source>
        <strain evidence="2">GMGI-L3</strain>
    </source>
</reference>
<comment type="caution">
    <text evidence="2">The sequence shown here is derived from an EMBL/GenBank/DDBJ whole genome shotgun (WGS) entry which is preliminary data.</text>
</comment>
<name>A0A8J5JJ50_HOMAM</name>
<feature type="compositionally biased region" description="Acidic residues" evidence="1">
    <location>
        <begin position="43"/>
        <end position="52"/>
    </location>
</feature>
<feature type="compositionally biased region" description="Basic and acidic residues" evidence="1">
    <location>
        <begin position="54"/>
        <end position="63"/>
    </location>
</feature>
<protein>
    <submittedName>
        <fullName evidence="2">Uncharacterized protein</fullName>
    </submittedName>
</protein>
<proteinExistence type="predicted"/>
<evidence type="ECO:0000313" key="3">
    <source>
        <dbReference type="Proteomes" id="UP000747542"/>
    </source>
</evidence>
<evidence type="ECO:0000313" key="2">
    <source>
        <dbReference type="EMBL" id="KAG7158580.1"/>
    </source>
</evidence>
<gene>
    <name evidence="2" type="ORF">Hamer_G020596</name>
</gene>